<dbReference type="InterPro" id="IPR045305">
    <property type="entry name" value="RRM2_I_PABPs"/>
</dbReference>
<keyword evidence="12" id="KW-1185">Reference proteome</keyword>
<feature type="domain" description="RRM" evidence="8">
    <location>
        <begin position="206"/>
        <end position="283"/>
    </location>
</feature>
<evidence type="ECO:0000256" key="7">
    <source>
        <dbReference type="PROSITE-ProRule" id="PRU00176"/>
    </source>
</evidence>
<dbReference type="SMART" id="SM00361">
    <property type="entry name" value="RRM_1"/>
    <property type="match status" value="4"/>
</dbReference>
<accession>A0A8J5YKA1</accession>
<dbReference type="Pfam" id="PF00658">
    <property type="entry name" value="MLLE"/>
    <property type="match status" value="1"/>
</dbReference>
<dbReference type="InterPro" id="IPR029057">
    <property type="entry name" value="PRTase-like"/>
</dbReference>
<evidence type="ECO:0000259" key="8">
    <source>
        <dbReference type="PROSITE" id="PS50102"/>
    </source>
</evidence>
<dbReference type="SUPFAM" id="SSF53271">
    <property type="entry name" value="PRTase-like"/>
    <property type="match status" value="1"/>
</dbReference>
<dbReference type="GO" id="GO:0005524">
    <property type="term" value="F:ATP binding"/>
    <property type="evidence" value="ECO:0007669"/>
    <property type="project" value="InterPro"/>
</dbReference>
<dbReference type="SMART" id="SM00360">
    <property type="entry name" value="RRM"/>
    <property type="match status" value="4"/>
</dbReference>
<organism evidence="11 12">
    <name type="scientific">Gossypium anomalum</name>
    <dbReference type="NCBI Taxonomy" id="47600"/>
    <lineage>
        <taxon>Eukaryota</taxon>
        <taxon>Viridiplantae</taxon>
        <taxon>Streptophyta</taxon>
        <taxon>Embryophyta</taxon>
        <taxon>Tracheophyta</taxon>
        <taxon>Spermatophyta</taxon>
        <taxon>Magnoliopsida</taxon>
        <taxon>eudicotyledons</taxon>
        <taxon>Gunneridae</taxon>
        <taxon>Pentapetalae</taxon>
        <taxon>rosids</taxon>
        <taxon>malvids</taxon>
        <taxon>Malvales</taxon>
        <taxon>Malvaceae</taxon>
        <taxon>Malvoideae</taxon>
        <taxon>Gossypium</taxon>
    </lineage>
</organism>
<dbReference type="Gene3D" id="3.40.50.2020">
    <property type="match status" value="1"/>
</dbReference>
<reference evidence="11 12" key="1">
    <citation type="journal article" date="2021" name="bioRxiv">
        <title>The Gossypium anomalum genome as a resource for cotton improvement and evolutionary analysis of hybrid incompatibility.</title>
        <authorList>
            <person name="Grover C.E."/>
            <person name="Yuan D."/>
            <person name="Arick M.A."/>
            <person name="Miller E.R."/>
            <person name="Hu G."/>
            <person name="Peterson D.G."/>
            <person name="Wendel J.F."/>
            <person name="Udall J.A."/>
        </authorList>
    </citation>
    <scope>NUCLEOTIDE SEQUENCE [LARGE SCALE GENOMIC DNA]</scope>
    <source>
        <strain evidence="11">JFW-Udall</strain>
        <tissue evidence="11">Leaf</tissue>
    </source>
</reference>
<evidence type="ECO:0000256" key="2">
    <source>
        <dbReference type="ARBA" id="ARBA00004784"/>
    </source>
</evidence>
<dbReference type="NCBIfam" id="TIGR01628">
    <property type="entry name" value="PABP-1234"/>
    <property type="match status" value="1"/>
</dbReference>
<dbReference type="CDD" id="cd12381">
    <property type="entry name" value="RRM4_I_PABPs"/>
    <property type="match status" value="1"/>
</dbReference>
<dbReference type="PROSITE" id="PS50102">
    <property type="entry name" value="RRM"/>
    <property type="match status" value="4"/>
</dbReference>
<dbReference type="InterPro" id="IPR011545">
    <property type="entry name" value="DEAD/DEAH_box_helicase_dom"/>
</dbReference>
<keyword evidence="5" id="KW-0677">Repeat</keyword>
<dbReference type="AlphaFoldDB" id="A0A8J5YKA1"/>
<sequence>MATATTAVPVAPETAGGAAVGSGNMNVSLYVGDLEENVVEGQLYDLFGQVGTVLSIRVCRDQNKRSSLGYAYVNYSNCQDAAHAKEMFNFTPINGKPIRIMFSQRDPIIRKTGYANVFIKNLDPTIDNKALYDIFAAFGNVLSCKVATDRNGQAKGFGYVQFENDEAAQNAIKRLNGMLINDKQVYVGRHVRRQERVPANVTPKFTNVYVKNLSETTSDEDLKKVFGTYGTITSVVVMKDQNGKSRCFGFVNFQSPDAAAAAVEKLNGMKNDDKTWYVGRAQRKAEREAELKAKFEQERTSRYEKLQAANLYLKNLEDSIDTEKLKELFSEFGTITSCKVMLDPQGVSKGSGFVAFSTPEEASKALNAMNGKMIGKKPLYVAVAQRKEERKARLQSYFAQLRTQGAMSPLASGVPGYHSGPHRLDPQQLYYGQGSPGLLHPQPAGYGYQQQLIPGIRPGVTPNYIMPYNLQRQQGQPGQRMGVRRGGNSQQMLQQQVLHRNTNEGLGYMGNARDGVDQSTVTQSVVGPILPLPYGVSRMPVNPVEVQRPNPVHISTLISALASASPRERNKACSILSIYNDWSCCFTRLNIYNDWSVKMLGEQLYPLVQGFEPEHAGKVTGMLLEMDQTEVLHLIESPDALKEKVAEAMAVLRDSAAGESDASKELSSLSLLKLGGFSPIYLSLHPHKCSATPGAEPCGGPGHWHPKVFEDHVLDFITSHKDERRGFHWQLLFHHSTEVNRQIPQSEASRILLTSIWCHIDEYKMFKKVGGNDFTIENKKAAVASGETTITVETMSMSLDSHIEKVLWTQDQILDRVAQIASQITLDFKAAPDPPLFVGVATGAFLFLADLVKKVQLPLSVDLVRAQSYGSGTLSNGAPSISLDLKLDVKGKHVILVEDIVDTGCTLSCLIEHLEAKGVSSVSICAFLDKPTRRKVHIKLVGDGKFYKGFECPDNFVKRQQNIQQKTMKRSSKSLADLCNLCVGIPALLDGKSVVLSSESGSGRTLAFLLPLLQLLRRDEALLSVKPKHPRAIVLCSSEEQCEKDFQTARFISHHAKLSSTSECGYGKSRISENLANDSIGMLVATPSETIQYIEEGSVVPDDIKYLVLDEMDAMFDHGFGSEIHKILNQLKNQQLSKAKDLGLQTVLVTSTITKMLGKQLYPLMEHLEQNNAGKMAAMLLEMDRQELTNTIITLNYRSSAVSRSLRTIVEPSFLLKANLAT</sequence>
<dbReference type="InterPro" id="IPR003954">
    <property type="entry name" value="RRM_euk-type"/>
</dbReference>
<dbReference type="InterPro" id="IPR002004">
    <property type="entry name" value="PABP_HYD_C"/>
</dbReference>
<dbReference type="InterPro" id="IPR036053">
    <property type="entry name" value="PABP-dom"/>
</dbReference>
<dbReference type="InterPro" id="IPR000504">
    <property type="entry name" value="RRM_dom"/>
</dbReference>
<evidence type="ECO:0000256" key="5">
    <source>
        <dbReference type="ARBA" id="ARBA00022737"/>
    </source>
</evidence>
<dbReference type="GO" id="GO:0003723">
    <property type="term" value="F:RNA binding"/>
    <property type="evidence" value="ECO:0007669"/>
    <property type="project" value="UniProtKB-UniRule"/>
</dbReference>
<evidence type="ECO:0000259" key="10">
    <source>
        <dbReference type="PROSITE" id="PS51309"/>
    </source>
</evidence>
<dbReference type="InterPro" id="IPR000836">
    <property type="entry name" value="PRTase_dom"/>
</dbReference>
<gene>
    <name evidence="11" type="ORF">CXB51_014169</name>
</gene>
<evidence type="ECO:0000256" key="3">
    <source>
        <dbReference type="ARBA" id="ARBA00008557"/>
    </source>
</evidence>
<keyword evidence="6 7" id="KW-0694">RNA-binding</keyword>
<evidence type="ECO:0000256" key="1">
    <source>
        <dbReference type="ARBA" id="ARBA00004496"/>
    </source>
</evidence>
<dbReference type="SUPFAM" id="SSF63570">
    <property type="entry name" value="PABC (PABP) domain"/>
    <property type="match status" value="2"/>
</dbReference>
<dbReference type="Pfam" id="PF00270">
    <property type="entry name" value="DEAD"/>
    <property type="match status" value="1"/>
</dbReference>
<evidence type="ECO:0000256" key="4">
    <source>
        <dbReference type="ARBA" id="ARBA00022490"/>
    </source>
</evidence>
<comment type="caution">
    <text evidence="11">The sequence shown here is derived from an EMBL/GenBank/DDBJ whole genome shotgun (WGS) entry which is preliminary data.</text>
</comment>
<dbReference type="Gene3D" id="3.30.70.330">
    <property type="match status" value="4"/>
</dbReference>
<comment type="similarity">
    <text evidence="3">Belongs to the polyadenylate-binding protein type-1 family.</text>
</comment>
<keyword evidence="4" id="KW-0963">Cytoplasm</keyword>
<dbReference type="CDD" id="cd12379">
    <property type="entry name" value="RRM2_I_PABPs"/>
    <property type="match status" value="1"/>
</dbReference>
<comment type="subcellular location">
    <subcellularLocation>
        <location evidence="1">Cytoplasm</location>
    </subcellularLocation>
</comment>
<evidence type="ECO:0000256" key="6">
    <source>
        <dbReference type="ARBA" id="ARBA00022884"/>
    </source>
</evidence>
<dbReference type="Pfam" id="PF00156">
    <property type="entry name" value="Pribosyltran"/>
    <property type="match status" value="1"/>
</dbReference>
<dbReference type="SMART" id="SM00517">
    <property type="entry name" value="PolyA"/>
    <property type="match status" value="2"/>
</dbReference>
<dbReference type="Gene3D" id="1.10.1900.10">
    <property type="entry name" value="c-terminal domain of poly(a) binding protein"/>
    <property type="match status" value="1"/>
</dbReference>
<evidence type="ECO:0000313" key="12">
    <source>
        <dbReference type="Proteomes" id="UP000701853"/>
    </source>
</evidence>
<dbReference type="GO" id="GO:0005737">
    <property type="term" value="C:cytoplasm"/>
    <property type="evidence" value="ECO:0007669"/>
    <property type="project" value="UniProtKB-SubCell"/>
</dbReference>
<dbReference type="SUPFAM" id="SSF52540">
    <property type="entry name" value="P-loop containing nucleoside triphosphate hydrolases"/>
    <property type="match status" value="1"/>
</dbReference>
<dbReference type="PROSITE" id="PS51192">
    <property type="entry name" value="HELICASE_ATP_BIND_1"/>
    <property type="match status" value="1"/>
</dbReference>
<dbReference type="InterPro" id="IPR012677">
    <property type="entry name" value="Nucleotide-bd_a/b_plait_sf"/>
</dbReference>
<name>A0A8J5YKA1_9ROSI</name>
<dbReference type="PANTHER" id="PTHR24012">
    <property type="entry name" value="RNA BINDING PROTEIN"/>
    <property type="match status" value="1"/>
</dbReference>
<dbReference type="PROSITE" id="PS51309">
    <property type="entry name" value="PABC"/>
    <property type="match status" value="1"/>
</dbReference>
<dbReference type="FunFam" id="3.30.70.330:FF:000003">
    <property type="entry name" value="Polyadenylate-binding protein"/>
    <property type="match status" value="1"/>
</dbReference>
<dbReference type="SUPFAM" id="SSF54928">
    <property type="entry name" value="RNA-binding domain, RBD"/>
    <property type="match status" value="2"/>
</dbReference>
<dbReference type="Pfam" id="PF00076">
    <property type="entry name" value="RRM_1"/>
    <property type="match status" value="4"/>
</dbReference>
<evidence type="ECO:0000313" key="11">
    <source>
        <dbReference type="EMBL" id="KAG8491036.1"/>
    </source>
</evidence>
<dbReference type="FunFam" id="3.30.70.330:FF:000239">
    <property type="entry name" value="Polyadenylate-binding protein"/>
    <property type="match status" value="1"/>
</dbReference>
<dbReference type="OrthoDB" id="19742at2759"/>
<dbReference type="SMART" id="SM00487">
    <property type="entry name" value="DEXDc"/>
    <property type="match status" value="1"/>
</dbReference>
<dbReference type="FunFam" id="3.30.70.330:FF:000217">
    <property type="entry name" value="Polyadenylate-binding protein"/>
    <property type="match status" value="1"/>
</dbReference>
<comment type="pathway">
    <text evidence="2">Pyrimidine metabolism; CTP biosynthesis via salvage pathway; CTP from cytidine: step 1/3.</text>
</comment>
<feature type="domain" description="PABC" evidence="10">
    <location>
        <begin position="580"/>
        <end position="657"/>
    </location>
</feature>
<protein>
    <recommendedName>
        <fullName evidence="13">Polyadenylate-binding protein</fullName>
    </recommendedName>
</protein>
<feature type="domain" description="RRM" evidence="8">
    <location>
        <begin position="27"/>
        <end position="105"/>
    </location>
</feature>
<evidence type="ECO:0000259" key="9">
    <source>
        <dbReference type="PROSITE" id="PS51192"/>
    </source>
</evidence>
<dbReference type="CDD" id="cd12380">
    <property type="entry name" value="RRM3_I_PABPs"/>
    <property type="match status" value="1"/>
</dbReference>
<dbReference type="InterPro" id="IPR014001">
    <property type="entry name" value="Helicase_ATP-bd"/>
</dbReference>
<feature type="domain" description="Helicase ATP-binding" evidence="9">
    <location>
        <begin position="985"/>
        <end position="1171"/>
    </location>
</feature>
<dbReference type="EMBL" id="JAHUZN010000006">
    <property type="protein sequence ID" value="KAG8491036.1"/>
    <property type="molecule type" value="Genomic_DNA"/>
</dbReference>
<dbReference type="InterPro" id="IPR035979">
    <property type="entry name" value="RBD_domain_sf"/>
</dbReference>
<dbReference type="InterPro" id="IPR027417">
    <property type="entry name" value="P-loop_NTPase"/>
</dbReference>
<feature type="domain" description="RRM" evidence="8">
    <location>
        <begin position="309"/>
        <end position="386"/>
    </location>
</feature>
<proteinExistence type="inferred from homology"/>
<dbReference type="Proteomes" id="UP000701853">
    <property type="component" value="Chromosome 6"/>
</dbReference>
<dbReference type="CDD" id="cd06223">
    <property type="entry name" value="PRTases_typeI"/>
    <property type="match status" value="1"/>
</dbReference>
<feature type="domain" description="RRM" evidence="8">
    <location>
        <begin position="115"/>
        <end position="192"/>
    </location>
</feature>
<evidence type="ECO:0008006" key="13">
    <source>
        <dbReference type="Google" id="ProtNLM"/>
    </source>
</evidence>
<dbReference type="InterPro" id="IPR006515">
    <property type="entry name" value="PABP_1234"/>
</dbReference>
<dbReference type="Gene3D" id="3.40.50.300">
    <property type="entry name" value="P-loop containing nucleotide triphosphate hydrolases"/>
    <property type="match status" value="1"/>
</dbReference>